<sequence length="263" mass="29645">MTTIAAHELSLGYQRQKILHELSLVLPEGRVSVLVGSNGCGKSTLLKALARLLTPWQGNVILEGYDIQQQPTKAVARLLSLLPQHPVAPEGITVRQLVRLGRHPHQGWLAQWSEQDERKVEEALTRTELNAFAERRVETLSGGQRQRAWIAMAVAQDTPLMLLDEPTSFLDLAHQMEVLELLASLNRESGKTIVMVLHDLNLACRYADHIVAMREGRILAQGTPHEVITRERVKEIFHLDCQVIDDPYFHTPLCIPFARREDA</sequence>
<organism evidence="12 13">
    <name type="scientific">Salinicola socius</name>
    <dbReference type="NCBI Taxonomy" id="404433"/>
    <lineage>
        <taxon>Bacteria</taxon>
        <taxon>Pseudomonadati</taxon>
        <taxon>Pseudomonadota</taxon>
        <taxon>Gammaproteobacteria</taxon>
        <taxon>Oceanospirillales</taxon>
        <taxon>Halomonadaceae</taxon>
        <taxon>Salinicola</taxon>
    </lineage>
</organism>
<evidence type="ECO:0000256" key="6">
    <source>
        <dbReference type="ARBA" id="ARBA00022741"/>
    </source>
</evidence>
<dbReference type="InterPro" id="IPR017871">
    <property type="entry name" value="ABC_transporter-like_CS"/>
</dbReference>
<dbReference type="Pfam" id="PF00005">
    <property type="entry name" value="ABC_tran"/>
    <property type="match status" value="1"/>
</dbReference>
<comment type="subcellular location">
    <subcellularLocation>
        <location evidence="1">Cell membrane</location>
        <topology evidence="1">Peripheral membrane protein</topology>
    </subcellularLocation>
</comment>
<dbReference type="RefSeq" id="WP_075569112.1">
    <property type="nucleotide sequence ID" value="NZ_MSDO01000004.1"/>
</dbReference>
<name>A0A1Q8SVF2_9GAMM</name>
<evidence type="ECO:0000256" key="7">
    <source>
        <dbReference type="ARBA" id="ARBA00022840"/>
    </source>
</evidence>
<dbReference type="InterPro" id="IPR051535">
    <property type="entry name" value="Siderophore_ABC-ATPase"/>
</dbReference>
<keyword evidence="13" id="KW-1185">Reference proteome</keyword>
<evidence type="ECO:0000256" key="4">
    <source>
        <dbReference type="ARBA" id="ARBA00022475"/>
    </source>
</evidence>
<dbReference type="GO" id="GO:0006826">
    <property type="term" value="P:iron ion transport"/>
    <property type="evidence" value="ECO:0007669"/>
    <property type="project" value="UniProtKB-KW"/>
</dbReference>
<dbReference type="EMBL" id="MSDO01000004">
    <property type="protein sequence ID" value="OLO05428.1"/>
    <property type="molecule type" value="Genomic_DNA"/>
</dbReference>
<dbReference type="InterPro" id="IPR003593">
    <property type="entry name" value="AAA+_ATPase"/>
</dbReference>
<dbReference type="InterPro" id="IPR027417">
    <property type="entry name" value="P-loop_NTPase"/>
</dbReference>
<dbReference type="GO" id="GO:0005524">
    <property type="term" value="F:ATP binding"/>
    <property type="evidence" value="ECO:0007669"/>
    <property type="project" value="UniProtKB-KW"/>
</dbReference>
<reference evidence="12 13" key="1">
    <citation type="submission" date="2016-12" db="EMBL/GenBank/DDBJ databases">
        <title>Draft genome sequences of strains Salinicola socius SMB35, Salinicola sp. MH3R3-1 and Chromohalobacter sp. SMB17 from the Verkhnekamsk potash mining region of Russia.</title>
        <authorList>
            <person name="Mavrodi D.V."/>
            <person name="Olsson B.E."/>
            <person name="Korsakova E.S."/>
            <person name="Pyankova A."/>
            <person name="Mavrodi O.V."/>
            <person name="Plotnikova E.G."/>
        </authorList>
    </citation>
    <scope>NUCLEOTIDE SEQUENCE [LARGE SCALE GENOMIC DNA]</scope>
    <source>
        <strain evidence="12 13">SMB35</strain>
    </source>
</reference>
<evidence type="ECO:0000259" key="11">
    <source>
        <dbReference type="PROSITE" id="PS50893"/>
    </source>
</evidence>
<dbReference type="PROSITE" id="PS50893">
    <property type="entry name" value="ABC_TRANSPORTER_2"/>
    <property type="match status" value="1"/>
</dbReference>
<proteinExistence type="inferred from homology"/>
<feature type="domain" description="ABC transporter" evidence="11">
    <location>
        <begin position="4"/>
        <end position="240"/>
    </location>
</feature>
<dbReference type="FunFam" id="3.40.50.300:FF:000134">
    <property type="entry name" value="Iron-enterobactin ABC transporter ATP-binding protein"/>
    <property type="match status" value="1"/>
</dbReference>
<dbReference type="CDD" id="cd03214">
    <property type="entry name" value="ABC_Iron-Siderophores_B12_Hemin"/>
    <property type="match status" value="1"/>
</dbReference>
<keyword evidence="4" id="KW-1003">Cell membrane</keyword>
<dbReference type="GO" id="GO:0016887">
    <property type="term" value="F:ATP hydrolysis activity"/>
    <property type="evidence" value="ECO:0007669"/>
    <property type="project" value="InterPro"/>
</dbReference>
<dbReference type="PANTHER" id="PTHR42771">
    <property type="entry name" value="IRON(3+)-HYDROXAMATE IMPORT ATP-BINDING PROTEIN FHUC"/>
    <property type="match status" value="1"/>
</dbReference>
<keyword evidence="5" id="KW-0410">Iron transport</keyword>
<dbReference type="Gene3D" id="3.40.50.300">
    <property type="entry name" value="P-loop containing nucleotide triphosphate hydrolases"/>
    <property type="match status" value="1"/>
</dbReference>
<evidence type="ECO:0000256" key="2">
    <source>
        <dbReference type="ARBA" id="ARBA00005417"/>
    </source>
</evidence>
<dbReference type="InterPro" id="IPR003439">
    <property type="entry name" value="ABC_transporter-like_ATP-bd"/>
</dbReference>
<comment type="similarity">
    <text evidence="2">Belongs to the ABC transporter superfamily.</text>
</comment>
<evidence type="ECO:0000256" key="8">
    <source>
        <dbReference type="ARBA" id="ARBA00023004"/>
    </source>
</evidence>
<dbReference type="STRING" id="404433.BTW07_05275"/>
<evidence type="ECO:0000256" key="10">
    <source>
        <dbReference type="ARBA" id="ARBA00023136"/>
    </source>
</evidence>
<keyword evidence="10" id="KW-0472">Membrane</keyword>
<keyword evidence="9" id="KW-0406">Ion transport</keyword>
<dbReference type="GO" id="GO:0005886">
    <property type="term" value="C:plasma membrane"/>
    <property type="evidence" value="ECO:0007669"/>
    <property type="project" value="UniProtKB-SubCell"/>
</dbReference>
<dbReference type="PANTHER" id="PTHR42771:SF2">
    <property type="entry name" value="IRON(3+)-HYDROXAMATE IMPORT ATP-BINDING PROTEIN FHUC"/>
    <property type="match status" value="1"/>
</dbReference>
<keyword evidence="6" id="KW-0547">Nucleotide-binding</keyword>
<dbReference type="OrthoDB" id="6461291at2"/>
<evidence type="ECO:0000256" key="3">
    <source>
        <dbReference type="ARBA" id="ARBA00022448"/>
    </source>
</evidence>
<keyword evidence="7 12" id="KW-0067">ATP-binding</keyword>
<evidence type="ECO:0000313" key="13">
    <source>
        <dbReference type="Proteomes" id="UP000186878"/>
    </source>
</evidence>
<dbReference type="PROSITE" id="PS00211">
    <property type="entry name" value="ABC_TRANSPORTER_1"/>
    <property type="match status" value="1"/>
</dbReference>
<evidence type="ECO:0000256" key="9">
    <source>
        <dbReference type="ARBA" id="ARBA00023065"/>
    </source>
</evidence>
<keyword evidence="8" id="KW-0408">Iron</keyword>
<accession>A0A1Q8SVF2</accession>
<comment type="caution">
    <text evidence="12">The sequence shown here is derived from an EMBL/GenBank/DDBJ whole genome shotgun (WGS) entry which is preliminary data.</text>
</comment>
<protein>
    <submittedName>
        <fullName evidence="12">Iron ABC transporter ATP-binding protein</fullName>
    </submittedName>
</protein>
<evidence type="ECO:0000256" key="1">
    <source>
        <dbReference type="ARBA" id="ARBA00004202"/>
    </source>
</evidence>
<keyword evidence="3" id="KW-0813">Transport</keyword>
<gene>
    <name evidence="12" type="ORF">BTW07_05275</name>
</gene>
<evidence type="ECO:0000256" key="5">
    <source>
        <dbReference type="ARBA" id="ARBA00022496"/>
    </source>
</evidence>
<dbReference type="SMART" id="SM00382">
    <property type="entry name" value="AAA"/>
    <property type="match status" value="1"/>
</dbReference>
<dbReference type="Proteomes" id="UP000186878">
    <property type="component" value="Unassembled WGS sequence"/>
</dbReference>
<dbReference type="AlphaFoldDB" id="A0A1Q8SVF2"/>
<evidence type="ECO:0000313" key="12">
    <source>
        <dbReference type="EMBL" id="OLO05428.1"/>
    </source>
</evidence>
<dbReference type="SUPFAM" id="SSF52540">
    <property type="entry name" value="P-loop containing nucleoside triphosphate hydrolases"/>
    <property type="match status" value="1"/>
</dbReference>